<sequence length="225" mass="26257">MIWDRIKAQMEGNKNNVASCEDKNPDKNNFECNVSCSKKSLLEMTNWSAMSKWLEAIGTDLKTISEKSEQEALSSRKLRHRMDADEKKMKLKIEILEEENKNLQNQLRENESKIFSTKNELEQLLKEKIEMKEEIILKNNQLTSYESEIIQLREQLTDMRENLEKTNMKIFEEKNALENMSSGNPIIDMESQIEANNLRIESLLAENETLKKTLTKIKTLKGEPV</sequence>
<dbReference type="RefSeq" id="XP_002427471.1">
    <property type="nucleotide sequence ID" value="XM_002427426.1"/>
</dbReference>
<name>E0VMX7_PEDHC</name>
<reference evidence="2" key="2">
    <citation type="submission" date="2007-04" db="EMBL/GenBank/DDBJ databases">
        <title>The genome of the human body louse.</title>
        <authorList>
            <consortium name="The Human Body Louse Genome Consortium"/>
            <person name="Kirkness E."/>
            <person name="Walenz B."/>
            <person name="Hass B."/>
            <person name="Bruggner R."/>
            <person name="Strausberg R."/>
        </authorList>
    </citation>
    <scope>NUCLEOTIDE SEQUENCE</scope>
    <source>
        <strain evidence="2">USDA</strain>
    </source>
</reference>
<dbReference type="Proteomes" id="UP000009046">
    <property type="component" value="Unassembled WGS sequence"/>
</dbReference>
<keyword evidence="1" id="KW-0175">Coiled coil</keyword>
<keyword evidence="4" id="KW-1185">Reference proteome</keyword>
<reference evidence="2" key="1">
    <citation type="submission" date="2007-04" db="EMBL/GenBank/DDBJ databases">
        <title>Annotation of Pediculus humanus corporis strain USDA.</title>
        <authorList>
            <person name="Kirkness E."/>
            <person name="Hannick L."/>
            <person name="Hass B."/>
            <person name="Bruggner R."/>
            <person name="Lawson D."/>
            <person name="Bidwell S."/>
            <person name="Joardar V."/>
            <person name="Caler E."/>
            <person name="Walenz B."/>
            <person name="Inman J."/>
            <person name="Schobel S."/>
            <person name="Galinsky K."/>
            <person name="Amedeo P."/>
            <person name="Strausberg R."/>
        </authorList>
    </citation>
    <scope>NUCLEOTIDE SEQUENCE</scope>
    <source>
        <strain evidence="2">USDA</strain>
    </source>
</reference>
<evidence type="ECO:0000313" key="4">
    <source>
        <dbReference type="Proteomes" id="UP000009046"/>
    </source>
</evidence>
<dbReference type="KEGG" id="phu:Phum_PHUM320340"/>
<dbReference type="EMBL" id="AAZO01003719">
    <property type="status" value="NOT_ANNOTATED_CDS"/>
    <property type="molecule type" value="Genomic_DNA"/>
</dbReference>
<feature type="coiled-coil region" evidence="1">
    <location>
        <begin position="79"/>
        <end position="220"/>
    </location>
</feature>
<protein>
    <submittedName>
        <fullName evidence="2 3">Uncharacterized protein</fullName>
    </submittedName>
</protein>
<evidence type="ECO:0000313" key="2">
    <source>
        <dbReference type="EMBL" id="EEB14733.1"/>
    </source>
</evidence>
<dbReference type="AlphaFoldDB" id="E0VMX7"/>
<organism>
    <name type="scientific">Pediculus humanus subsp. corporis</name>
    <name type="common">Body louse</name>
    <dbReference type="NCBI Taxonomy" id="121224"/>
    <lineage>
        <taxon>Eukaryota</taxon>
        <taxon>Metazoa</taxon>
        <taxon>Ecdysozoa</taxon>
        <taxon>Arthropoda</taxon>
        <taxon>Hexapoda</taxon>
        <taxon>Insecta</taxon>
        <taxon>Pterygota</taxon>
        <taxon>Neoptera</taxon>
        <taxon>Paraneoptera</taxon>
        <taxon>Psocodea</taxon>
        <taxon>Troctomorpha</taxon>
        <taxon>Phthiraptera</taxon>
        <taxon>Anoplura</taxon>
        <taxon>Pediculidae</taxon>
        <taxon>Pediculus</taxon>
    </lineage>
</organism>
<evidence type="ECO:0000313" key="3">
    <source>
        <dbReference type="EnsemblMetazoa" id="PHUM320340-PA"/>
    </source>
</evidence>
<accession>E0VMX7</accession>
<evidence type="ECO:0000256" key="1">
    <source>
        <dbReference type="SAM" id="Coils"/>
    </source>
</evidence>
<dbReference type="GeneID" id="8236108"/>
<gene>
    <name evidence="3" type="primary">8236108</name>
    <name evidence="2" type="ORF">Phum_PHUM320340</name>
</gene>
<dbReference type="EnsemblMetazoa" id="PHUM320340-RA">
    <property type="protein sequence ID" value="PHUM320340-PA"/>
    <property type="gene ID" value="PHUM320340"/>
</dbReference>
<proteinExistence type="predicted"/>
<reference evidence="3" key="3">
    <citation type="submission" date="2020-05" db="UniProtKB">
        <authorList>
            <consortium name="EnsemblMetazoa"/>
        </authorList>
    </citation>
    <scope>IDENTIFICATION</scope>
    <source>
        <strain evidence="3">USDA</strain>
    </source>
</reference>
<dbReference type="VEuPathDB" id="VectorBase:PHUM320340"/>
<dbReference type="HOGENOM" id="CLU_1231213_0_0_1"/>
<dbReference type="InParanoid" id="E0VMX7"/>
<dbReference type="CTD" id="8236108"/>
<dbReference type="EMBL" id="DS235327">
    <property type="protein sequence ID" value="EEB14733.1"/>
    <property type="molecule type" value="Genomic_DNA"/>
</dbReference>